<comment type="caution">
    <text evidence="1">The sequence shown here is derived from an EMBL/GenBank/DDBJ whole genome shotgun (WGS) entry which is preliminary data.</text>
</comment>
<reference evidence="1 2" key="1">
    <citation type="submission" date="2018-06" db="EMBL/GenBank/DDBJ databases">
        <title>Genomic Encyclopedia of Type Strains, Phase IV (KMG-IV): sequencing the most valuable type-strain genomes for metagenomic binning, comparative biology and taxonomic classification.</title>
        <authorList>
            <person name="Goeker M."/>
        </authorList>
    </citation>
    <scope>NUCLEOTIDE SEQUENCE [LARGE SCALE GENOMIC DNA]</scope>
    <source>
        <strain evidence="1 2">DSM 25532</strain>
    </source>
</reference>
<name>A0A366HU02_9BACT</name>
<dbReference type="Proteomes" id="UP000253426">
    <property type="component" value="Unassembled WGS sequence"/>
</dbReference>
<protein>
    <submittedName>
        <fullName evidence="1">Uncharacterized protein</fullName>
    </submittedName>
</protein>
<evidence type="ECO:0000313" key="2">
    <source>
        <dbReference type="Proteomes" id="UP000253426"/>
    </source>
</evidence>
<gene>
    <name evidence="1" type="ORF">DES53_102959</name>
</gene>
<accession>A0A366HU02</accession>
<organism evidence="1 2">
    <name type="scientific">Roseimicrobium gellanilyticum</name>
    <dbReference type="NCBI Taxonomy" id="748857"/>
    <lineage>
        <taxon>Bacteria</taxon>
        <taxon>Pseudomonadati</taxon>
        <taxon>Verrucomicrobiota</taxon>
        <taxon>Verrucomicrobiia</taxon>
        <taxon>Verrucomicrobiales</taxon>
        <taxon>Verrucomicrobiaceae</taxon>
        <taxon>Roseimicrobium</taxon>
    </lineage>
</organism>
<proteinExistence type="predicted"/>
<sequence>MNTYLQKRWSGSVTNPSESDMRTALAELSTHDPEHPDCWLSDENGWTISTNEAGTIVLENAETDEGPWHIPNSDTDMVLTLWKHLSAGEMELVRSHPWKSGYQP</sequence>
<keyword evidence="2" id="KW-1185">Reference proteome</keyword>
<dbReference type="EMBL" id="QNRR01000002">
    <property type="protein sequence ID" value="RBP46568.1"/>
    <property type="molecule type" value="Genomic_DNA"/>
</dbReference>
<dbReference type="AlphaFoldDB" id="A0A366HU02"/>
<dbReference type="RefSeq" id="WP_113958072.1">
    <property type="nucleotide sequence ID" value="NZ_QNRR01000002.1"/>
</dbReference>
<evidence type="ECO:0000313" key="1">
    <source>
        <dbReference type="EMBL" id="RBP46568.1"/>
    </source>
</evidence>
<dbReference type="OrthoDB" id="200314at2"/>